<accession>A0A1W1BDT0</accession>
<name>A0A1W1BDT0_9ZZZZ</name>
<feature type="transmembrane region" description="Helical" evidence="1">
    <location>
        <begin position="42"/>
        <end position="60"/>
    </location>
</feature>
<sequence length="194" mass="22326">MKKWFTNNIALMILSGVVFIGGYFFLRLAYKITDTMPFTQEIILVVLGTLATILITAMLLNKQTSVELEKEQSVKFIELKTETYQRLIDTIEEIVLQKDVSREILTRLQFHTHRLAIFASPAVLKEYQNFLNIFNQEVADDKHISIHDADLLSEALARLTVYIRADLVGELDIQSDHTAKQIRDQIIANVKEMQ</sequence>
<organism evidence="2">
    <name type="scientific">hydrothermal vent metagenome</name>
    <dbReference type="NCBI Taxonomy" id="652676"/>
    <lineage>
        <taxon>unclassified sequences</taxon>
        <taxon>metagenomes</taxon>
        <taxon>ecological metagenomes</taxon>
    </lineage>
</organism>
<dbReference type="EMBL" id="FPHD01000015">
    <property type="protein sequence ID" value="SFV51629.1"/>
    <property type="molecule type" value="Genomic_DNA"/>
</dbReference>
<proteinExistence type="predicted"/>
<gene>
    <name evidence="2" type="ORF">MNB_SV-8-765</name>
</gene>
<evidence type="ECO:0000313" key="2">
    <source>
        <dbReference type="EMBL" id="SFV51629.1"/>
    </source>
</evidence>
<protein>
    <submittedName>
        <fullName evidence="2">Uncharacterized protein</fullName>
    </submittedName>
</protein>
<keyword evidence="1" id="KW-1133">Transmembrane helix</keyword>
<keyword evidence="1" id="KW-0472">Membrane</keyword>
<keyword evidence="1" id="KW-0812">Transmembrane</keyword>
<evidence type="ECO:0000256" key="1">
    <source>
        <dbReference type="SAM" id="Phobius"/>
    </source>
</evidence>
<feature type="transmembrane region" description="Helical" evidence="1">
    <location>
        <begin position="9"/>
        <end position="30"/>
    </location>
</feature>
<reference evidence="2" key="1">
    <citation type="submission" date="2016-10" db="EMBL/GenBank/DDBJ databases">
        <authorList>
            <person name="de Groot N.N."/>
        </authorList>
    </citation>
    <scope>NUCLEOTIDE SEQUENCE</scope>
</reference>
<dbReference type="AlphaFoldDB" id="A0A1W1BDT0"/>